<proteinExistence type="predicted"/>
<protein>
    <submittedName>
        <fullName evidence="1">Uncharacterized protein</fullName>
    </submittedName>
</protein>
<feature type="non-terminal residue" evidence="1">
    <location>
        <position position="1"/>
    </location>
</feature>
<organism evidence="1 2">
    <name type="scientific">Pristionchus entomophagus</name>
    <dbReference type="NCBI Taxonomy" id="358040"/>
    <lineage>
        <taxon>Eukaryota</taxon>
        <taxon>Metazoa</taxon>
        <taxon>Ecdysozoa</taxon>
        <taxon>Nematoda</taxon>
        <taxon>Chromadorea</taxon>
        <taxon>Rhabditida</taxon>
        <taxon>Rhabditina</taxon>
        <taxon>Diplogasteromorpha</taxon>
        <taxon>Diplogasteroidea</taxon>
        <taxon>Neodiplogasteridae</taxon>
        <taxon>Pristionchus</taxon>
    </lineage>
</organism>
<evidence type="ECO:0000313" key="1">
    <source>
        <dbReference type="EMBL" id="GMS93061.1"/>
    </source>
</evidence>
<accession>A0AAV5TBX7</accession>
<feature type="non-terminal residue" evidence="1">
    <location>
        <position position="95"/>
    </location>
</feature>
<dbReference type="AlphaFoldDB" id="A0AAV5TBX7"/>
<reference evidence="1" key="1">
    <citation type="submission" date="2023-10" db="EMBL/GenBank/DDBJ databases">
        <title>Genome assembly of Pristionchus species.</title>
        <authorList>
            <person name="Yoshida K."/>
            <person name="Sommer R.J."/>
        </authorList>
    </citation>
    <scope>NUCLEOTIDE SEQUENCE</scope>
    <source>
        <strain evidence="1">RS0144</strain>
    </source>
</reference>
<name>A0AAV5TBX7_9BILA</name>
<dbReference type="Proteomes" id="UP001432027">
    <property type="component" value="Unassembled WGS sequence"/>
</dbReference>
<keyword evidence="2" id="KW-1185">Reference proteome</keyword>
<evidence type="ECO:0000313" key="2">
    <source>
        <dbReference type="Proteomes" id="UP001432027"/>
    </source>
</evidence>
<sequence length="95" mass="10860">QTTRIISSLFNFNTDFMSFENNQWLNMMGFPIVNHDAPLAISTNVICFSTNMTCTSLIAQDLCTLQEAMLDDDCKLKTFCVRVDDETRDSFVEQC</sequence>
<comment type="caution">
    <text evidence="1">The sequence shown here is derived from an EMBL/GenBank/DDBJ whole genome shotgun (WGS) entry which is preliminary data.</text>
</comment>
<dbReference type="EMBL" id="BTSX01000004">
    <property type="protein sequence ID" value="GMS93061.1"/>
    <property type="molecule type" value="Genomic_DNA"/>
</dbReference>
<gene>
    <name evidence="1" type="ORF">PENTCL1PPCAC_15236</name>
</gene>